<sequence length="583" mass="65565">MEPLLSLAFSMHGNKGVYALLLGSGISRAARIPTGWEIVLELIRKCAHLQGEDCEPAPEQWYEQKYGKAPDYAELLAMLGKTSSERQLLLRGYFEPTEEESEEGAKQPTQAHRAIAQLVADGYVRVLVTTNFDRLMERALEEVGVAPSVLSTPDQIEGAMPLVHQPCCVIKVHGDYLDTRLKNIPDELAGYDPRLNSLLDQVFDHFGLVICGWSADWDVALRAAIERAPARRFTTYWGARGAVSTTAQQLLDHRAGVQVAIKDADQFFTTLQERVAALAQFNEPHPLSTKAAVASLKRYLAEDRYRIRLNDLLEEEVERAVAQLFSPQMVVARVGEVNSESLTTRVRQYEAICKTLVHLAFTCGRWGSPELAKVWQRIQQKVYFRGESNGNQFLLEFQRYPITLITYAACMGAVLAENLGFITPLLSGEFKHEHREAKLAVEVFPPNRWQSQPEGGRLLVGMERRYTPISDWLHSTLQAEIGNNFSSTDDFTLCFDRAEIFIALGFLGHTDKSNWGDWHPTGAYGYRVENRHKIVKQLSEALDGTGKSTLLASRLFGASDVECTENLERFKVHADAVAREFRF</sequence>
<dbReference type="AlphaFoldDB" id="A0A0F9S549"/>
<name>A0A0F9S549_9ZZZZ</name>
<dbReference type="EMBL" id="LAZR01000632">
    <property type="protein sequence ID" value="KKN62209.1"/>
    <property type="molecule type" value="Genomic_DNA"/>
</dbReference>
<dbReference type="Gene3D" id="3.40.50.1220">
    <property type="entry name" value="TPP-binding domain"/>
    <property type="match status" value="1"/>
</dbReference>
<protein>
    <submittedName>
        <fullName evidence="1">Uncharacterized protein</fullName>
    </submittedName>
</protein>
<accession>A0A0F9S549</accession>
<dbReference type="InterPro" id="IPR029035">
    <property type="entry name" value="DHS-like_NAD/FAD-binding_dom"/>
</dbReference>
<evidence type="ECO:0000313" key="1">
    <source>
        <dbReference type="EMBL" id="KKN62209.1"/>
    </source>
</evidence>
<proteinExistence type="predicted"/>
<reference evidence="1" key="1">
    <citation type="journal article" date="2015" name="Nature">
        <title>Complex archaea that bridge the gap between prokaryotes and eukaryotes.</title>
        <authorList>
            <person name="Spang A."/>
            <person name="Saw J.H."/>
            <person name="Jorgensen S.L."/>
            <person name="Zaremba-Niedzwiedzka K."/>
            <person name="Martijn J."/>
            <person name="Lind A.E."/>
            <person name="van Eijk R."/>
            <person name="Schleper C."/>
            <person name="Guy L."/>
            <person name="Ettema T.J."/>
        </authorList>
    </citation>
    <scope>NUCLEOTIDE SEQUENCE</scope>
</reference>
<dbReference type="SUPFAM" id="SSF52467">
    <property type="entry name" value="DHS-like NAD/FAD-binding domain"/>
    <property type="match status" value="1"/>
</dbReference>
<organism evidence="1">
    <name type="scientific">marine sediment metagenome</name>
    <dbReference type="NCBI Taxonomy" id="412755"/>
    <lineage>
        <taxon>unclassified sequences</taxon>
        <taxon>metagenomes</taxon>
        <taxon>ecological metagenomes</taxon>
    </lineage>
</organism>
<comment type="caution">
    <text evidence="1">The sequence shown here is derived from an EMBL/GenBank/DDBJ whole genome shotgun (WGS) entry which is preliminary data.</text>
</comment>
<gene>
    <name evidence="1" type="ORF">LCGC14_0514170</name>
</gene>
<dbReference type="Pfam" id="PF13289">
    <property type="entry name" value="SIR2_2"/>
    <property type="match status" value="1"/>
</dbReference>